<evidence type="ECO:0000313" key="18">
    <source>
        <dbReference type="EMBL" id="OBZ83482.1"/>
    </source>
</evidence>
<keyword evidence="6" id="KW-0663">Pyridoxal phosphate</keyword>
<dbReference type="InterPro" id="IPR011989">
    <property type="entry name" value="ARM-like"/>
</dbReference>
<evidence type="ECO:0000313" key="19">
    <source>
        <dbReference type="Proteomes" id="UP000093000"/>
    </source>
</evidence>
<dbReference type="EC" id="4.4.1.13" evidence="4"/>
<dbReference type="GO" id="GO:0038203">
    <property type="term" value="P:TORC2 signaling"/>
    <property type="evidence" value="ECO:0007669"/>
    <property type="project" value="TreeGrafter"/>
</dbReference>
<dbReference type="InterPro" id="IPR015421">
    <property type="entry name" value="PyrdxlP-dep_Trfase_major"/>
</dbReference>
<feature type="domain" description="Rapamycin-insensitive companion of mTOR N-terminal" evidence="16">
    <location>
        <begin position="211"/>
        <end position="605"/>
    </location>
</feature>
<evidence type="ECO:0000256" key="14">
    <source>
        <dbReference type="SAM" id="MobiDB-lite"/>
    </source>
</evidence>
<organism evidence="18 19">
    <name type="scientific">Choanephora cucurbitarum</name>
    <dbReference type="NCBI Taxonomy" id="101091"/>
    <lineage>
        <taxon>Eukaryota</taxon>
        <taxon>Fungi</taxon>
        <taxon>Fungi incertae sedis</taxon>
        <taxon>Mucoromycota</taxon>
        <taxon>Mucoromycotina</taxon>
        <taxon>Mucoromycetes</taxon>
        <taxon>Mucorales</taxon>
        <taxon>Mucorineae</taxon>
        <taxon>Choanephoraceae</taxon>
        <taxon>Choanephoroideae</taxon>
        <taxon>Choanephora</taxon>
    </lineage>
</organism>
<accession>A0A1C7N305</accession>
<comment type="caution">
    <text evidence="18">The sequence shown here is derived from an EMBL/GenBank/DDBJ whole genome shotgun (WGS) entry which is preliminary data.</text>
</comment>
<dbReference type="SUPFAM" id="SSF46585">
    <property type="entry name" value="HR1 repeat"/>
    <property type="match status" value="1"/>
</dbReference>
<dbReference type="STRING" id="101091.A0A1C7N305"/>
<evidence type="ECO:0000256" key="5">
    <source>
        <dbReference type="ARBA" id="ARBA00022605"/>
    </source>
</evidence>
<feature type="domain" description="Rapamycin-insensitive companion of mTOR" evidence="17">
    <location>
        <begin position="1087"/>
        <end position="1159"/>
    </location>
</feature>
<dbReference type="SUPFAM" id="SSF53383">
    <property type="entry name" value="PLP-dependent transferases"/>
    <property type="match status" value="1"/>
</dbReference>
<dbReference type="NCBIfam" id="TIGR01329">
    <property type="entry name" value="cysta_beta_ly_E"/>
    <property type="match status" value="1"/>
</dbReference>
<keyword evidence="19" id="KW-1185">Reference proteome</keyword>
<evidence type="ECO:0000256" key="8">
    <source>
        <dbReference type="ARBA" id="ARBA00023239"/>
    </source>
</evidence>
<dbReference type="PANTHER" id="PTHR13298:SF11">
    <property type="entry name" value="RAPAMYCIN-INSENSITIVE COMPANION OF MTOR"/>
    <property type="match status" value="1"/>
</dbReference>
<reference evidence="18 19" key="1">
    <citation type="submission" date="2016-03" db="EMBL/GenBank/DDBJ databases">
        <title>Choanephora cucurbitarum.</title>
        <authorList>
            <person name="Min B."/>
            <person name="Park H."/>
            <person name="Park J.-H."/>
            <person name="Shin H.-D."/>
            <person name="Choi I.-G."/>
        </authorList>
    </citation>
    <scope>NUCLEOTIDE SEQUENCE [LARGE SCALE GENOMIC DNA]</scope>
    <source>
        <strain evidence="18 19">KUS-F28377</strain>
    </source>
</reference>
<dbReference type="InterPro" id="IPR054542">
    <property type="entry name" value="Cys_met_metab_PP"/>
</dbReference>
<dbReference type="Pfam" id="PF14666">
    <property type="entry name" value="RICTOR_M"/>
    <property type="match status" value="1"/>
</dbReference>
<dbReference type="PANTHER" id="PTHR13298">
    <property type="entry name" value="CYTOSOLIC REGULATOR PIANISSIMO"/>
    <property type="match status" value="1"/>
</dbReference>
<dbReference type="GO" id="GO:0030170">
    <property type="term" value="F:pyridoxal phosphate binding"/>
    <property type="evidence" value="ECO:0007669"/>
    <property type="project" value="InterPro"/>
</dbReference>
<sequence>VLASNYKMCPSPSLPSSLTEIQPESTTDTSPVISHLQTSSTTSLTNGDIPQNMIQELEELLQQLDKETKMKSGVENMLEVYLRDKKRTKDLESQLEGYHTAIDTTKKKIEHIRTVAVNSGTYIIEVAKLLKAYKYTGTGFSDAITPTALAQTKSKLRSSHTNTSKGKQKAALENVSYPDDDQCPLGKRLEHIIQHLEADEYPVNKPKEVKLEKLELLIRILKNTTGIDAYTSKNKLVSCLRQCIISQHREIRITGLRALRLLVEGPEDAKLIMSYQLDIFCVRALARDPEGHEPEREQTMKLIRAFIEYGGVHFITQGIVRAIVAMAEQQDNRLRNIALETLAELTILDVALVVRSGGLRVLIQALIDGQHGIPDVLIQSVLYVLDSPDKRRYLRPGVELETIIAPFTESTKGHEERIKNSARMVITLIKSWAGIFYMSANNMRAARSVVQALRMPVPETQKLVLDMFFDIFRVKLPKDYHGFLSGRQHTVQIAPSTSTDATKTSRPSGHASVLSGTVMSNLMAAGGISPDAYARCSLNKGTTTASNSERLKMLDHHLSIITIIFIESDILMALIDMVKSDDIYLSRKATLLIGEILQLSTRLLPILMAIQVQSLPKLFTLASNFEDEQVRHNATAALAHIDKLTRVRTRHSSHPIKHQNTQVHEVKLKIGYAIDDAHFRQLLMDTQVLNTKDYTKWNWDSVIELLQGPLLNPRRLEEAMRGKKFIKRLLAFYRPSKHQFSDMNATKGTIARYVKTGCTLISTLLSNPDGVRYMGENKLLMDIAFAFHELDPLTAASGSENEPIFSKERMEATLTCGYFALLGTFSKYKEGVRILEKFKIFSCFYQISELKNRTDLKVAMITNLDYTLDGHPRVLLSKIMTSGYNPIRLFATQHIGVIMRQSEAEYNDWVIRLLVTQLYDTHMDVCQTAVNLLDEACEKQANLELLVKCRPSLGHLGEIGHPLLLRFLSTSTGFRYLNALGYVQKEMDEWFERGNQQYVTQLELSLARALINTPEKKTVNPFEERVDSENDFEVLQPGDGLTPPHFYGELTKTEEGCNLLREKGHFRLFADYVRHFPLDESPEESALNQLKAVLWALGNIGATKNGLPFLEEEDIVKDIVSMAESSDILSLKGTCYFVLGLIAKTQQGVELLGEIGWESVVSANGEPEGLCVPLNLSRFLTIRNWKYEVALSAPPQLPKSATDDTIGADILKNIGDMSNHILANEASKNLARLKQVYPDAFQRVDLYYSVCQLLGSYHFRSPVRKYILEIFDMRLTTQLLTELDDISISTSAYTPTEPVVTPPPLQKMTFAFITTPRRYRFATEVVTVDNSDDPHHAASVPIYQTATFKQTGATASGEYDYSRSGNPTRTHVENHMAKIMGAERALVVTSGMGALDVITRLVRSGEEIIAGDDLYGGTNRLLSFLAKSQNVKTHHVDTTKSDSVLPYLSDKTRLVLLESPTNPLIKITDIPTISKYVHERCPHALVVVDNTMMSPYLQRPLELGADISYHSGTKYLSGHHDLMAGVIGAKSAAVGDQLYYVINATGCGLGPFDAWLLLRGVKTLAVRMDKQQASCIRIADFLEQQGFKVHYPGLRSHPQYALHASMASGPGAVLSFETGDIGISERIVEGTKLWSISVSFGCVNSLISMPCRMSHASIPAHIRAERQLPEDLIRLCVGIEDADDLLEDLQQALQVSGALMKQA</sequence>
<dbReference type="Gene3D" id="3.90.1150.10">
    <property type="entry name" value="Aspartate Aminotransferase, domain 1"/>
    <property type="match status" value="1"/>
</dbReference>
<dbReference type="FunFam" id="3.40.640.10:FF:000009">
    <property type="entry name" value="Cystathionine gamma-synthase homolog"/>
    <property type="match status" value="1"/>
</dbReference>
<evidence type="ECO:0000259" key="16">
    <source>
        <dbReference type="SMART" id="SM01308"/>
    </source>
</evidence>
<evidence type="ECO:0000256" key="6">
    <source>
        <dbReference type="ARBA" id="ARBA00022898"/>
    </source>
</evidence>
<evidence type="ECO:0000259" key="17">
    <source>
        <dbReference type="SMART" id="SM01310"/>
    </source>
</evidence>
<comment type="catalytic activity">
    <reaction evidence="11">
        <text>L,L-cystathionine + H2O = L-homocysteine + pyruvate + NH4(+)</text>
        <dbReference type="Rhea" id="RHEA:13965"/>
        <dbReference type="ChEBI" id="CHEBI:15361"/>
        <dbReference type="ChEBI" id="CHEBI:15377"/>
        <dbReference type="ChEBI" id="CHEBI:28938"/>
        <dbReference type="ChEBI" id="CHEBI:58161"/>
        <dbReference type="ChEBI" id="CHEBI:58199"/>
    </reaction>
</comment>
<dbReference type="Pfam" id="PF01053">
    <property type="entry name" value="Cys_Met_Meta_PP"/>
    <property type="match status" value="1"/>
</dbReference>
<dbReference type="Gene3D" id="3.40.640.10">
    <property type="entry name" value="Type I PLP-dependent aspartate aminotransferase-like (Major domain)"/>
    <property type="match status" value="1"/>
</dbReference>
<name>A0A1C7N305_9FUNG</name>
<dbReference type="GO" id="GO:0031932">
    <property type="term" value="C:TORC2 complex"/>
    <property type="evidence" value="ECO:0007669"/>
    <property type="project" value="InterPro"/>
</dbReference>
<evidence type="ECO:0000256" key="10">
    <source>
        <dbReference type="ARBA" id="ARBA00047213"/>
    </source>
</evidence>
<protein>
    <recommendedName>
        <fullName evidence="13">Cystathionine beta-lyase</fullName>
        <ecNumber evidence="4">4.4.1.13</ecNumber>
    </recommendedName>
    <alternativeName>
        <fullName evidence="10">Cysteine-S-conjugate beta-lyase</fullName>
    </alternativeName>
</protein>
<dbReference type="InterPro" id="IPR015424">
    <property type="entry name" value="PyrdxlP-dep_Trfase"/>
</dbReference>
<feature type="compositionally biased region" description="Low complexity" evidence="14">
    <location>
        <begin position="34"/>
        <end position="44"/>
    </location>
</feature>
<dbReference type="Pfam" id="PF14664">
    <property type="entry name" value="RICTOR_N"/>
    <property type="match status" value="1"/>
</dbReference>
<evidence type="ECO:0000256" key="4">
    <source>
        <dbReference type="ARBA" id="ARBA00012224"/>
    </source>
</evidence>
<dbReference type="GO" id="GO:0071266">
    <property type="term" value="P:'de novo' L-methionine biosynthetic process"/>
    <property type="evidence" value="ECO:0007669"/>
    <property type="project" value="InterPro"/>
</dbReference>
<dbReference type="SMART" id="SM01307">
    <property type="entry name" value="RICTOR_M"/>
    <property type="match status" value="1"/>
</dbReference>
<comment type="cofactor">
    <cofactor evidence="1">
        <name>pyridoxal 5'-phosphate</name>
        <dbReference type="ChEBI" id="CHEBI:597326"/>
    </cofactor>
</comment>
<dbReference type="GO" id="GO:0019346">
    <property type="term" value="P:transsulfuration"/>
    <property type="evidence" value="ECO:0007669"/>
    <property type="project" value="InterPro"/>
</dbReference>
<dbReference type="Pfam" id="PF14668">
    <property type="entry name" value="RICTOR_V"/>
    <property type="match status" value="1"/>
</dbReference>
<comment type="catalytic activity">
    <reaction evidence="12">
        <text>an S-substituted L-cysteine + H2O = a thiol + pyruvate + NH4(+)</text>
        <dbReference type="Rhea" id="RHEA:18121"/>
        <dbReference type="ChEBI" id="CHEBI:15361"/>
        <dbReference type="ChEBI" id="CHEBI:15377"/>
        <dbReference type="ChEBI" id="CHEBI:28938"/>
        <dbReference type="ChEBI" id="CHEBI:29256"/>
        <dbReference type="ChEBI" id="CHEBI:58717"/>
        <dbReference type="EC" id="4.4.1.13"/>
    </reaction>
</comment>
<comment type="pathway">
    <text evidence="9">Amino-acid biosynthesis; L-methionine biosynthesis via de novo pathway; L-homocysteine from L-cystathionine: step 1/1.</text>
</comment>
<comment type="similarity">
    <text evidence="3">Belongs to the trans-sulfuration enzymes family.</text>
</comment>
<dbReference type="InterPro" id="IPR036274">
    <property type="entry name" value="HR1_rpt_sf"/>
</dbReference>
<feature type="domain" description="Rapamycin-insensitive companion of mTOR middle" evidence="15">
    <location>
        <begin position="674"/>
        <end position="901"/>
    </location>
</feature>
<dbReference type="EMBL" id="LUGH01000655">
    <property type="protein sequence ID" value="OBZ83482.1"/>
    <property type="molecule type" value="Genomic_DNA"/>
</dbReference>
<evidence type="ECO:0000256" key="9">
    <source>
        <dbReference type="ARBA" id="ARBA00046315"/>
    </source>
</evidence>
<evidence type="ECO:0000256" key="7">
    <source>
        <dbReference type="ARBA" id="ARBA00023167"/>
    </source>
</evidence>
<evidence type="ECO:0000256" key="13">
    <source>
        <dbReference type="ARBA" id="ARBA00072331"/>
    </source>
</evidence>
<evidence type="ECO:0000256" key="12">
    <source>
        <dbReference type="ARBA" id="ARBA00047625"/>
    </source>
</evidence>
<dbReference type="FunFam" id="3.90.1150.10:FF:000013">
    <property type="entry name" value="Cystathionine beta-lyase"/>
    <property type="match status" value="1"/>
</dbReference>
<dbReference type="Proteomes" id="UP000093000">
    <property type="component" value="Unassembled WGS sequence"/>
</dbReference>
<dbReference type="SMART" id="SM01308">
    <property type="entry name" value="RICTOR_N"/>
    <property type="match status" value="1"/>
</dbReference>
<gene>
    <name evidence="18" type="primary">ste16</name>
    <name evidence="18" type="ORF">A0J61_08469</name>
</gene>
<dbReference type="SUPFAM" id="SSF48371">
    <property type="entry name" value="ARM repeat"/>
    <property type="match status" value="1"/>
</dbReference>
<dbReference type="InterPro" id="IPR006238">
    <property type="entry name" value="Cys_b_lyase_euk"/>
</dbReference>
<dbReference type="InterPro" id="IPR029453">
    <property type="entry name" value="Rictor_IV"/>
</dbReference>
<dbReference type="SMART" id="SM01310">
    <property type="entry name" value="RICTOR_V"/>
    <property type="match status" value="1"/>
</dbReference>
<dbReference type="InterPro" id="IPR029451">
    <property type="entry name" value="RICTOR_M"/>
</dbReference>
<evidence type="ECO:0000256" key="3">
    <source>
        <dbReference type="ARBA" id="ARBA00009077"/>
    </source>
</evidence>
<keyword evidence="8" id="KW-0456">Lyase</keyword>
<feature type="region of interest" description="Disordered" evidence="14">
    <location>
        <begin position="12"/>
        <end position="44"/>
    </location>
</feature>
<dbReference type="GO" id="GO:0047804">
    <property type="term" value="F:cysteine-S-conjugate beta-lyase activity"/>
    <property type="evidence" value="ECO:0007669"/>
    <property type="project" value="UniProtKB-EC"/>
</dbReference>
<keyword evidence="5" id="KW-0028">Amino-acid biosynthesis</keyword>
<dbReference type="Pfam" id="PF14663">
    <property type="entry name" value="RasGEF_N_2"/>
    <property type="match status" value="1"/>
</dbReference>
<feature type="compositionally biased region" description="Polar residues" evidence="14">
    <location>
        <begin position="14"/>
        <end position="32"/>
    </location>
</feature>
<dbReference type="Gene3D" id="1.10.287.160">
    <property type="entry name" value="HR1 repeat"/>
    <property type="match status" value="1"/>
</dbReference>
<dbReference type="CDD" id="cd00614">
    <property type="entry name" value="CGS_like"/>
    <property type="match status" value="1"/>
</dbReference>
<dbReference type="InterPro" id="IPR029452">
    <property type="entry name" value="RICTOR_V"/>
</dbReference>
<dbReference type="InterPro" id="IPR016024">
    <property type="entry name" value="ARM-type_fold"/>
</dbReference>
<evidence type="ECO:0000256" key="11">
    <source>
        <dbReference type="ARBA" id="ARBA00047517"/>
    </source>
</evidence>
<dbReference type="FunCoup" id="A0A1C7N305">
    <property type="interactions" value="320"/>
</dbReference>
<dbReference type="InParanoid" id="A0A1C7N305"/>
<evidence type="ECO:0000256" key="1">
    <source>
        <dbReference type="ARBA" id="ARBA00001933"/>
    </source>
</evidence>
<dbReference type="Gene3D" id="1.25.10.10">
    <property type="entry name" value="Leucine-rich Repeat Variant"/>
    <property type="match status" value="2"/>
</dbReference>
<dbReference type="PROSITE" id="PS00868">
    <property type="entry name" value="CYS_MET_METAB_PP"/>
    <property type="match status" value="1"/>
</dbReference>
<dbReference type="InterPro" id="IPR000277">
    <property type="entry name" value="Cys/Met-Metab_PyrdxlP-dep_enz"/>
</dbReference>
<proteinExistence type="inferred from homology"/>
<dbReference type="InterPro" id="IPR015422">
    <property type="entry name" value="PyrdxlP-dep_Trfase_small"/>
</dbReference>
<dbReference type="InterPro" id="IPR028268">
    <property type="entry name" value="Pianissimo_fam"/>
</dbReference>
<keyword evidence="7" id="KW-0486">Methionine biosynthesis</keyword>
<evidence type="ECO:0000259" key="15">
    <source>
        <dbReference type="SMART" id="SM01307"/>
    </source>
</evidence>
<dbReference type="SMART" id="SM01303">
    <property type="entry name" value="RasGEF_N_2"/>
    <property type="match status" value="1"/>
</dbReference>
<evidence type="ECO:0000256" key="2">
    <source>
        <dbReference type="ARBA" id="ARBA00008878"/>
    </source>
</evidence>
<feature type="non-terminal residue" evidence="18">
    <location>
        <position position="1"/>
    </location>
</feature>
<dbReference type="InterPro" id="IPR028267">
    <property type="entry name" value="Pianissimo_N"/>
</dbReference>
<comment type="similarity">
    <text evidence="2">Belongs to the RICTOR family.</text>
</comment>
<dbReference type="OrthoDB" id="271111at2759"/>